<proteinExistence type="predicted"/>
<evidence type="ECO:0000313" key="1">
    <source>
        <dbReference type="EMBL" id="MUG44331.1"/>
    </source>
</evidence>
<protein>
    <submittedName>
        <fullName evidence="1">Uncharacterized protein</fullName>
    </submittedName>
</protein>
<comment type="caution">
    <text evidence="1">The sequence shown here is derived from an EMBL/GenBank/DDBJ whole genome shotgun (WGS) entry which is preliminary data.</text>
</comment>
<reference evidence="1 2" key="1">
    <citation type="submission" date="2019-11" db="EMBL/GenBank/DDBJ databases">
        <title>Draft genome sequences of five Paenibacillus species of dairy origin.</title>
        <authorList>
            <person name="Olajide A.M."/>
            <person name="Chen S."/>
            <person name="Lapointe G."/>
        </authorList>
    </citation>
    <scope>NUCLEOTIDE SEQUENCE [LARGE SCALE GENOMIC DNA]</scope>
    <source>
        <strain evidence="1 2">12CR55</strain>
    </source>
</reference>
<dbReference type="RefSeq" id="WP_155609725.1">
    <property type="nucleotide sequence ID" value="NZ_WNZW01000001.1"/>
</dbReference>
<gene>
    <name evidence="1" type="ORF">GNP95_04885</name>
</gene>
<sequence>MKRLASRVGTVILPDLVMDAPRIYFGVPDFSWGKDMKAYSYTLVQDMGSYLSYQAQAAGDATPICSWPIVFNTV</sequence>
<evidence type="ECO:0000313" key="2">
    <source>
        <dbReference type="Proteomes" id="UP000447876"/>
    </source>
</evidence>
<accession>A0A7X2YYK2</accession>
<dbReference type="EMBL" id="WNZW01000001">
    <property type="protein sequence ID" value="MUG44331.1"/>
    <property type="molecule type" value="Genomic_DNA"/>
</dbReference>
<dbReference type="Proteomes" id="UP000447876">
    <property type="component" value="Unassembled WGS sequence"/>
</dbReference>
<dbReference type="OrthoDB" id="2667294at2"/>
<name>A0A7X2YYK2_9BACL</name>
<organism evidence="1 2">
    <name type="scientific">Paenibacillus woosongensis</name>
    <dbReference type="NCBI Taxonomy" id="307580"/>
    <lineage>
        <taxon>Bacteria</taxon>
        <taxon>Bacillati</taxon>
        <taxon>Bacillota</taxon>
        <taxon>Bacilli</taxon>
        <taxon>Bacillales</taxon>
        <taxon>Paenibacillaceae</taxon>
        <taxon>Paenibacillus</taxon>
    </lineage>
</organism>
<dbReference type="AlphaFoldDB" id="A0A7X2YYK2"/>